<evidence type="ECO:0000256" key="3">
    <source>
        <dbReference type="ARBA" id="ARBA00022692"/>
    </source>
</evidence>
<dbReference type="PANTHER" id="PTHR30250:SF26">
    <property type="entry name" value="PSMA PROTEIN"/>
    <property type="match status" value="1"/>
</dbReference>
<comment type="subcellular location">
    <subcellularLocation>
        <location evidence="1">Cell membrane</location>
        <topology evidence="1">Multi-pass membrane protein</topology>
    </subcellularLocation>
</comment>
<evidence type="ECO:0000256" key="10">
    <source>
        <dbReference type="SAM" id="Phobius"/>
    </source>
</evidence>
<keyword evidence="6 10" id="KW-1133">Transmembrane helix</keyword>
<evidence type="ECO:0000256" key="4">
    <source>
        <dbReference type="ARBA" id="ARBA00022960"/>
    </source>
</evidence>
<dbReference type="GO" id="GO:0008360">
    <property type="term" value="P:regulation of cell shape"/>
    <property type="evidence" value="ECO:0007669"/>
    <property type="project" value="UniProtKB-KW"/>
</dbReference>
<feature type="transmembrane region" description="Helical" evidence="10">
    <location>
        <begin position="253"/>
        <end position="274"/>
    </location>
</feature>
<protein>
    <recommendedName>
        <fullName evidence="13">Polysaccharide biosynthesis protein C-terminal domain-containing protein</fullName>
    </recommendedName>
</protein>
<comment type="function">
    <text evidence="8">Involved in peptidoglycan biosynthesis. Transports lipid-linked peptidoglycan precursors from the inner to the outer leaflet of the cytoplasmic membrane.</text>
</comment>
<evidence type="ECO:0000313" key="12">
    <source>
        <dbReference type="Proteomes" id="UP000245802"/>
    </source>
</evidence>
<comment type="similarity">
    <text evidence="9">Belongs to the MurJ/MviN family.</text>
</comment>
<dbReference type="AlphaFoldDB" id="A0A2Z3H4A4"/>
<evidence type="ECO:0000256" key="6">
    <source>
        <dbReference type="ARBA" id="ARBA00022989"/>
    </source>
</evidence>
<evidence type="ECO:0000256" key="2">
    <source>
        <dbReference type="ARBA" id="ARBA00022475"/>
    </source>
</evidence>
<reference evidence="11 12" key="1">
    <citation type="submission" date="2018-01" db="EMBL/GenBank/DDBJ databases">
        <title>G. obscuriglobus.</title>
        <authorList>
            <person name="Franke J."/>
            <person name="Blomberg W."/>
            <person name="Selmecki A."/>
        </authorList>
    </citation>
    <scope>NUCLEOTIDE SEQUENCE [LARGE SCALE GENOMIC DNA]</scope>
    <source>
        <strain evidence="11 12">DSM 5831</strain>
    </source>
</reference>
<proteinExistence type="inferred from homology"/>
<dbReference type="OrthoDB" id="254672at2"/>
<evidence type="ECO:0000256" key="7">
    <source>
        <dbReference type="ARBA" id="ARBA00023136"/>
    </source>
</evidence>
<evidence type="ECO:0000313" key="11">
    <source>
        <dbReference type="EMBL" id="AWM40833.1"/>
    </source>
</evidence>
<evidence type="ECO:0000256" key="8">
    <source>
        <dbReference type="ARBA" id="ARBA00060041"/>
    </source>
</evidence>
<feature type="transmembrane region" description="Helical" evidence="10">
    <location>
        <begin position="163"/>
        <end position="180"/>
    </location>
</feature>
<feature type="transmembrane region" description="Helical" evidence="10">
    <location>
        <begin position="12"/>
        <end position="35"/>
    </location>
</feature>
<evidence type="ECO:0000256" key="9">
    <source>
        <dbReference type="ARBA" id="ARBA00061532"/>
    </source>
</evidence>
<dbReference type="GO" id="GO:0005886">
    <property type="term" value="C:plasma membrane"/>
    <property type="evidence" value="ECO:0007669"/>
    <property type="project" value="UniProtKB-SubCell"/>
</dbReference>
<keyword evidence="2" id="KW-1003">Cell membrane</keyword>
<keyword evidence="5" id="KW-0573">Peptidoglycan synthesis</keyword>
<feature type="transmembrane region" description="Helical" evidence="10">
    <location>
        <begin position="343"/>
        <end position="367"/>
    </location>
</feature>
<accession>A0A2Z3H4A4</accession>
<dbReference type="PANTHER" id="PTHR30250">
    <property type="entry name" value="PST FAMILY PREDICTED COLANIC ACID TRANSPORTER"/>
    <property type="match status" value="1"/>
</dbReference>
<evidence type="ECO:0008006" key="13">
    <source>
        <dbReference type="Google" id="ProtNLM"/>
    </source>
</evidence>
<feature type="transmembrane region" description="Helical" evidence="10">
    <location>
        <begin position="442"/>
        <end position="460"/>
    </location>
</feature>
<feature type="transmembrane region" description="Helical" evidence="10">
    <location>
        <begin position="404"/>
        <end position="430"/>
    </location>
</feature>
<sequence>MSESSSAKRSLLLGAATNWAAFVATLAVSIFLAPYLVKSLGVARYGVWCVVESVLAYFTLFDMGIAACLVRFVAKYHATESRHELNKLVSACLALFVLAGAGVLLVGGAIVPFVAPGLERKLGESGDVVPFALLVLANLAVTLPLSAFPTILDGLQRFGTKSLVRLVCLALRVGGIVWVMETRPGLLPLAVVLTVTNVLEHALMALCCFRFLPGLRVSTRLIDRATLKDVRGYSLDAFLAMVAGRVTVQTGAIVAGGFLTFEAAAYYAIALRLVDMAKNLLRSATTTLTPAVSQREASGDMTGVRRVLLDGTRAVLYLVLPIHLGLLFFGAPFLVRWMGGEQYAEWCFPATAVLSATLTIGVAQSVASRILYGMGKLKLFARLALVEAGVNLALSLALVKPFGIVGVAVAVAVPNVLFCLFVIGYACRTLDVCVWRYLRESWVKPLVAVSVPALVWWGVIPVEAKWLSIAVGVAIGLAPFAAVVAAIELPPRRHALWARVSRPRPTPESGPRVAEA</sequence>
<keyword evidence="4" id="KW-0133">Cell shape</keyword>
<dbReference type="Pfam" id="PF03023">
    <property type="entry name" value="MurJ"/>
    <property type="match status" value="1"/>
</dbReference>
<gene>
    <name evidence="11" type="ORF">C1280_30150</name>
</gene>
<keyword evidence="7 10" id="KW-0472">Membrane</keyword>
<dbReference type="EMBL" id="CP025958">
    <property type="protein sequence ID" value="AWM40833.1"/>
    <property type="molecule type" value="Genomic_DNA"/>
</dbReference>
<keyword evidence="3 10" id="KW-0812">Transmembrane</keyword>
<feature type="transmembrane region" description="Helical" evidence="10">
    <location>
        <begin position="466"/>
        <end position="489"/>
    </location>
</feature>
<dbReference type="GO" id="GO:0009252">
    <property type="term" value="P:peptidoglycan biosynthetic process"/>
    <property type="evidence" value="ECO:0007669"/>
    <property type="project" value="UniProtKB-KW"/>
</dbReference>
<dbReference type="RefSeq" id="WP_010046388.1">
    <property type="nucleotide sequence ID" value="NZ_CP025958.1"/>
</dbReference>
<feature type="transmembrane region" description="Helical" evidence="10">
    <location>
        <begin position="55"/>
        <end position="76"/>
    </location>
</feature>
<dbReference type="InterPro" id="IPR004268">
    <property type="entry name" value="MurJ"/>
</dbReference>
<keyword evidence="12" id="KW-1185">Reference proteome</keyword>
<feature type="transmembrane region" description="Helical" evidence="10">
    <location>
        <begin position="379"/>
        <end position="398"/>
    </location>
</feature>
<dbReference type="KEGG" id="gog:C1280_30150"/>
<organism evidence="11 12">
    <name type="scientific">Gemmata obscuriglobus</name>
    <dbReference type="NCBI Taxonomy" id="114"/>
    <lineage>
        <taxon>Bacteria</taxon>
        <taxon>Pseudomonadati</taxon>
        <taxon>Planctomycetota</taxon>
        <taxon>Planctomycetia</taxon>
        <taxon>Gemmatales</taxon>
        <taxon>Gemmataceae</taxon>
        <taxon>Gemmata</taxon>
    </lineage>
</organism>
<evidence type="ECO:0000256" key="1">
    <source>
        <dbReference type="ARBA" id="ARBA00004651"/>
    </source>
</evidence>
<name>A0A2Z3H4A4_9BACT</name>
<feature type="transmembrane region" description="Helical" evidence="10">
    <location>
        <begin position="88"/>
        <end position="111"/>
    </location>
</feature>
<evidence type="ECO:0000256" key="5">
    <source>
        <dbReference type="ARBA" id="ARBA00022984"/>
    </source>
</evidence>
<feature type="transmembrane region" description="Helical" evidence="10">
    <location>
        <begin position="131"/>
        <end position="151"/>
    </location>
</feature>
<dbReference type="InterPro" id="IPR050833">
    <property type="entry name" value="Poly_Biosynth_Transport"/>
</dbReference>
<dbReference type="Proteomes" id="UP000245802">
    <property type="component" value="Chromosome"/>
</dbReference>
<feature type="transmembrane region" description="Helical" evidence="10">
    <location>
        <begin position="315"/>
        <end position="337"/>
    </location>
</feature>